<dbReference type="SMART" id="SM00202">
    <property type="entry name" value="SR"/>
    <property type="match status" value="2"/>
</dbReference>
<evidence type="ECO:0000256" key="1">
    <source>
        <dbReference type="ARBA" id="ARBA00022729"/>
    </source>
</evidence>
<protein>
    <submittedName>
        <fullName evidence="8">C163B-like protein</fullName>
    </submittedName>
</protein>
<proteinExistence type="predicted"/>
<keyword evidence="2" id="KW-0677">Repeat</keyword>
<accession>A0ABY7D9Z5</accession>
<dbReference type="PANTHER" id="PTHR19331">
    <property type="entry name" value="SCAVENGER RECEPTOR DOMAIN-CONTAINING"/>
    <property type="match status" value="1"/>
</dbReference>
<feature type="transmembrane region" description="Helical" evidence="6">
    <location>
        <begin position="12"/>
        <end position="31"/>
    </location>
</feature>
<evidence type="ECO:0000259" key="7">
    <source>
        <dbReference type="PROSITE" id="PS50287"/>
    </source>
</evidence>
<feature type="domain" description="SRCR" evidence="7">
    <location>
        <begin position="132"/>
        <end position="235"/>
    </location>
</feature>
<evidence type="ECO:0000256" key="3">
    <source>
        <dbReference type="ARBA" id="ARBA00023157"/>
    </source>
</evidence>
<sequence>MPTSHARNIFGICFLIGLFVALISLGVYFFWAKKDVAQERDVLLSNLTSNVSFRKEADEDEDIHFTRAETFSSSTGPGTIGSTTMAYVPSTSNPSQEGKHQSGVTVTSSSTDATVSIKTHSGSDNDHKQYELRLNRNGKSSSGIVYIERHDEELGFLCADEFTASDATVVCRELGYTKGMVYHSITAYPYHRYTHSEPILTNLSCSGEEKAINECSGFQWGNYTTCSWWASVICYNKKPYSLRLVNGLYQDSGMIEMEVGGVWGILCAARFFNDDVADILCRTMNFTGGLALDSKMIDHTNHTKVWVPYVSCHGGVEAKSLFDCEMTLHTENILTDLYDSMANLKNDIYLACLNKPVSHAATVQCFKQHFKGK</sequence>
<dbReference type="Gene3D" id="3.10.250.10">
    <property type="entry name" value="SRCR-like domain"/>
    <property type="match status" value="2"/>
</dbReference>
<dbReference type="InterPro" id="IPR036772">
    <property type="entry name" value="SRCR-like_dom_sf"/>
</dbReference>
<gene>
    <name evidence="8" type="ORF">MAR_006382</name>
</gene>
<feature type="domain" description="SRCR" evidence="7">
    <location>
        <begin position="242"/>
        <end position="353"/>
    </location>
</feature>
<keyword evidence="6" id="KW-0472">Membrane</keyword>
<keyword evidence="1" id="KW-0732">Signal</keyword>
<dbReference type="EMBL" id="CP111012">
    <property type="protein sequence ID" value="WAQ93911.1"/>
    <property type="molecule type" value="Genomic_DNA"/>
</dbReference>
<evidence type="ECO:0000256" key="2">
    <source>
        <dbReference type="ARBA" id="ARBA00022737"/>
    </source>
</evidence>
<feature type="disulfide bond" evidence="4">
    <location>
        <begin position="205"/>
        <end position="215"/>
    </location>
</feature>
<feature type="region of interest" description="Disordered" evidence="5">
    <location>
        <begin position="87"/>
        <end position="110"/>
    </location>
</feature>
<evidence type="ECO:0000313" key="9">
    <source>
        <dbReference type="Proteomes" id="UP001164746"/>
    </source>
</evidence>
<keyword evidence="3 4" id="KW-1015">Disulfide bond</keyword>
<reference evidence="8" key="1">
    <citation type="submission" date="2022-11" db="EMBL/GenBank/DDBJ databases">
        <title>Centuries of genome instability and evolution in soft-shell clam transmissible cancer (bioRxiv).</title>
        <authorList>
            <person name="Hart S.F.M."/>
            <person name="Yonemitsu M.A."/>
            <person name="Giersch R.M."/>
            <person name="Beal B.F."/>
            <person name="Arriagada G."/>
            <person name="Davis B.W."/>
            <person name="Ostrander E.A."/>
            <person name="Goff S.P."/>
            <person name="Metzger M.J."/>
        </authorList>
    </citation>
    <scope>NUCLEOTIDE SEQUENCE</scope>
    <source>
        <strain evidence="8">MELC-2E11</strain>
        <tissue evidence="8">Siphon/mantle</tissue>
    </source>
</reference>
<organism evidence="8 9">
    <name type="scientific">Mya arenaria</name>
    <name type="common">Soft-shell clam</name>
    <dbReference type="NCBI Taxonomy" id="6604"/>
    <lineage>
        <taxon>Eukaryota</taxon>
        <taxon>Metazoa</taxon>
        <taxon>Spiralia</taxon>
        <taxon>Lophotrochozoa</taxon>
        <taxon>Mollusca</taxon>
        <taxon>Bivalvia</taxon>
        <taxon>Autobranchia</taxon>
        <taxon>Heteroconchia</taxon>
        <taxon>Euheterodonta</taxon>
        <taxon>Imparidentia</taxon>
        <taxon>Neoheterodontei</taxon>
        <taxon>Myida</taxon>
        <taxon>Myoidea</taxon>
        <taxon>Myidae</taxon>
        <taxon>Mya</taxon>
    </lineage>
</organism>
<evidence type="ECO:0000256" key="4">
    <source>
        <dbReference type="PROSITE-ProRule" id="PRU00196"/>
    </source>
</evidence>
<evidence type="ECO:0000256" key="6">
    <source>
        <dbReference type="SAM" id="Phobius"/>
    </source>
</evidence>
<dbReference type="PROSITE" id="PS50287">
    <property type="entry name" value="SRCR_2"/>
    <property type="match status" value="2"/>
</dbReference>
<dbReference type="Pfam" id="PF00530">
    <property type="entry name" value="SRCR"/>
    <property type="match status" value="2"/>
</dbReference>
<comment type="caution">
    <text evidence="4">Lacks conserved residue(s) required for the propagation of feature annotation.</text>
</comment>
<keyword evidence="6" id="KW-0812">Transmembrane</keyword>
<evidence type="ECO:0000256" key="5">
    <source>
        <dbReference type="SAM" id="MobiDB-lite"/>
    </source>
</evidence>
<keyword evidence="9" id="KW-1185">Reference proteome</keyword>
<dbReference type="SUPFAM" id="SSF56487">
    <property type="entry name" value="SRCR-like"/>
    <property type="match status" value="2"/>
</dbReference>
<evidence type="ECO:0000313" key="8">
    <source>
        <dbReference type="EMBL" id="WAQ93911.1"/>
    </source>
</evidence>
<name>A0ABY7D9Z5_MYAAR</name>
<dbReference type="InterPro" id="IPR001190">
    <property type="entry name" value="SRCR"/>
</dbReference>
<keyword evidence="6" id="KW-1133">Transmembrane helix</keyword>
<dbReference type="Proteomes" id="UP001164746">
    <property type="component" value="Chromosome 1"/>
</dbReference>